<dbReference type="STRING" id="766136.BHF68_13045"/>
<dbReference type="PANTHER" id="PTHR46638">
    <property type="entry name" value="CORRINOID ADENOSYLTRANSFERASE"/>
    <property type="match status" value="1"/>
</dbReference>
<sequence>MIQIYTGDGKGKTTASLGLAMRAAGHKVKVRIIQFMKGSTYTGELSSAEKLGIEVYQFGRTCPHAAVIKSGFMNCQKCGQCWIGLKNITDIDRQKVQMAWKLAKDTVASKEYGLVILDELLNAFKYDLVTAEEVVTWLKGIPEDIEVVMTGRNAPQELIEVAHLVSEVKMIKHPYQIGVEARRGIEY</sequence>
<dbReference type="SUPFAM" id="SSF52540">
    <property type="entry name" value="P-loop containing nucleoside triphosphate hydrolases"/>
    <property type="match status" value="1"/>
</dbReference>
<dbReference type="GO" id="GO:0008817">
    <property type="term" value="F:corrinoid adenosyltransferase activity"/>
    <property type="evidence" value="ECO:0007669"/>
    <property type="project" value="InterPro"/>
</dbReference>
<keyword evidence="1" id="KW-0808">Transferase</keyword>
<accession>A0A1E5G4G2</accession>
<organism evidence="1 2">
    <name type="scientific">Desulfuribacillus alkaliarsenatis</name>
    <dbReference type="NCBI Taxonomy" id="766136"/>
    <lineage>
        <taxon>Bacteria</taxon>
        <taxon>Bacillati</taxon>
        <taxon>Bacillota</taxon>
        <taxon>Desulfuribacillia</taxon>
        <taxon>Desulfuribacillales</taxon>
        <taxon>Desulfuribacillaceae</taxon>
        <taxon>Desulfuribacillus</taxon>
    </lineage>
</organism>
<name>A0A1E5G4G2_9FIRM</name>
<evidence type="ECO:0000313" key="1">
    <source>
        <dbReference type="EMBL" id="OEF97987.1"/>
    </source>
</evidence>
<dbReference type="Proteomes" id="UP000094296">
    <property type="component" value="Unassembled WGS sequence"/>
</dbReference>
<reference evidence="1 2" key="1">
    <citation type="submission" date="2016-09" db="EMBL/GenBank/DDBJ databases">
        <title>Draft genome sequence for the type strain of Desulfuribacillus alkaliarsenatis AHT28, an obligately anaerobic, sulfidogenic bacterium isolated from Russian soda lake sediments.</title>
        <authorList>
            <person name="Abin C.A."/>
            <person name="Hollibaugh J.T."/>
        </authorList>
    </citation>
    <scope>NUCLEOTIDE SEQUENCE [LARGE SCALE GENOMIC DNA]</scope>
    <source>
        <strain evidence="1 2">AHT28</strain>
    </source>
</reference>
<protein>
    <submittedName>
        <fullName evidence="1">Cob(I)yrinic acid a,c-diamide adenosyltransferase</fullName>
    </submittedName>
</protein>
<dbReference type="EMBL" id="MIJE01000002">
    <property type="protein sequence ID" value="OEF97987.1"/>
    <property type="molecule type" value="Genomic_DNA"/>
</dbReference>
<comment type="caution">
    <text evidence="1">The sequence shown here is derived from an EMBL/GenBank/DDBJ whole genome shotgun (WGS) entry which is preliminary data.</text>
</comment>
<dbReference type="InterPro" id="IPR027417">
    <property type="entry name" value="P-loop_NTPase"/>
</dbReference>
<dbReference type="GO" id="GO:0005524">
    <property type="term" value="F:ATP binding"/>
    <property type="evidence" value="ECO:0007669"/>
    <property type="project" value="InterPro"/>
</dbReference>
<dbReference type="RefSeq" id="WP_069642384.1">
    <property type="nucleotide sequence ID" value="NZ_MIJE01000002.1"/>
</dbReference>
<dbReference type="OrthoDB" id="9810309at2"/>
<dbReference type="GO" id="GO:0009236">
    <property type="term" value="P:cobalamin biosynthetic process"/>
    <property type="evidence" value="ECO:0007669"/>
    <property type="project" value="InterPro"/>
</dbReference>
<gene>
    <name evidence="1" type="ORF">BHF68_13045</name>
</gene>
<dbReference type="Gene3D" id="3.40.50.300">
    <property type="entry name" value="P-loop containing nucleotide triphosphate hydrolases"/>
    <property type="match status" value="1"/>
</dbReference>
<evidence type="ECO:0000313" key="2">
    <source>
        <dbReference type="Proteomes" id="UP000094296"/>
    </source>
</evidence>
<dbReference type="Pfam" id="PF02572">
    <property type="entry name" value="CobA_CobO_BtuR"/>
    <property type="match status" value="1"/>
</dbReference>
<dbReference type="AlphaFoldDB" id="A0A1E5G4G2"/>
<keyword evidence="2" id="KW-1185">Reference proteome</keyword>
<dbReference type="CDD" id="cd00561">
    <property type="entry name" value="CobA_ACA"/>
    <property type="match status" value="1"/>
</dbReference>
<dbReference type="PANTHER" id="PTHR46638:SF1">
    <property type="entry name" value="CORRINOID ADENOSYLTRANSFERASE"/>
    <property type="match status" value="1"/>
</dbReference>
<dbReference type="InterPro" id="IPR003724">
    <property type="entry name" value="CblAdoTrfase_CobA"/>
</dbReference>
<proteinExistence type="predicted"/>
<dbReference type="PIRSF" id="PIRSF015617">
    <property type="entry name" value="Adensltrnsf_CobA"/>
    <property type="match status" value="1"/>
</dbReference>